<accession>A1CPU9</accession>
<dbReference type="HOGENOM" id="CLU_1106882_0_0_1"/>
<keyword evidence="2" id="KW-0546">Nucleotide metabolism</keyword>
<evidence type="ECO:0000256" key="2">
    <source>
        <dbReference type="ARBA" id="ARBA00023080"/>
    </source>
</evidence>
<protein>
    <submittedName>
        <fullName evidence="3">dUTP diphosphatase Dut, putative</fullName>
    </submittedName>
</protein>
<sequence>MIIPGRTLLTKSIIRNVRSPALQVQPCGIDLTLKRVLAWTSPGTIDLDNHLRQTASTKEIPFSSPGDTGGTADPQKQSFLDLPQGSYLVEFNETVAVPLDLMGQIFVRSSLFRSGVLVSAGVMDSGYVGAVGALMQVLNPAGLRVYPSARLAQFVFQQMAEPVEGGGRECDVMGFCALCSICKLAGPRAKGGMVLYGHYFWHARRPSCRGGRLLQCKLALLPVPTMSGFNSSSEITYHDILAAGLAKSDIH</sequence>
<dbReference type="InterPro" id="IPR011962">
    <property type="entry name" value="dCTP_deaminase"/>
</dbReference>
<dbReference type="VEuPathDB" id="FungiDB:ACLA_023850"/>
<evidence type="ECO:0000256" key="1">
    <source>
        <dbReference type="ARBA" id="ARBA00022801"/>
    </source>
</evidence>
<dbReference type="Gene3D" id="2.70.40.10">
    <property type="match status" value="1"/>
</dbReference>
<proteinExistence type="predicted"/>
<gene>
    <name evidence="3" type="ORF">ACLA_023850</name>
</gene>
<organism evidence="3 4">
    <name type="scientific">Aspergillus clavatus (strain ATCC 1007 / CBS 513.65 / DSM 816 / NCTC 3887 / NRRL 1 / QM 1276 / 107)</name>
    <dbReference type="NCBI Taxonomy" id="344612"/>
    <lineage>
        <taxon>Eukaryota</taxon>
        <taxon>Fungi</taxon>
        <taxon>Dikarya</taxon>
        <taxon>Ascomycota</taxon>
        <taxon>Pezizomycotina</taxon>
        <taxon>Eurotiomycetes</taxon>
        <taxon>Eurotiomycetidae</taxon>
        <taxon>Eurotiales</taxon>
        <taxon>Aspergillaceae</taxon>
        <taxon>Aspergillus</taxon>
        <taxon>Aspergillus subgen. Fumigati</taxon>
    </lineage>
</organism>
<dbReference type="SUPFAM" id="SSF51283">
    <property type="entry name" value="dUTPase-like"/>
    <property type="match status" value="1"/>
</dbReference>
<keyword evidence="1" id="KW-0378">Hydrolase</keyword>
<dbReference type="Proteomes" id="UP000006701">
    <property type="component" value="Unassembled WGS sequence"/>
</dbReference>
<dbReference type="Pfam" id="PF22769">
    <property type="entry name" value="DCD"/>
    <property type="match status" value="1"/>
</dbReference>
<dbReference type="PANTHER" id="PTHR42680:SF3">
    <property type="entry name" value="DCTP DEAMINASE"/>
    <property type="match status" value="1"/>
</dbReference>
<dbReference type="OMA" id="CMLNTAV"/>
<keyword evidence="4" id="KW-1185">Reference proteome</keyword>
<dbReference type="eggNOG" id="ENOG502SNQF">
    <property type="taxonomic scope" value="Eukaryota"/>
</dbReference>
<dbReference type="AlphaFoldDB" id="A1CPU9"/>
<dbReference type="STRING" id="344612.A1CPU9"/>
<reference evidence="3 4" key="1">
    <citation type="journal article" date="2008" name="PLoS Genet.">
        <title>Genomic islands in the pathogenic filamentous fungus Aspergillus fumigatus.</title>
        <authorList>
            <person name="Fedorova N.D."/>
            <person name="Khaldi N."/>
            <person name="Joardar V.S."/>
            <person name="Maiti R."/>
            <person name="Amedeo P."/>
            <person name="Anderson M.J."/>
            <person name="Crabtree J."/>
            <person name="Silva J.C."/>
            <person name="Badger J.H."/>
            <person name="Albarraq A."/>
            <person name="Angiuoli S."/>
            <person name="Bussey H."/>
            <person name="Bowyer P."/>
            <person name="Cotty P.J."/>
            <person name="Dyer P.S."/>
            <person name="Egan A."/>
            <person name="Galens K."/>
            <person name="Fraser-Liggett C.M."/>
            <person name="Haas B.J."/>
            <person name="Inman J.M."/>
            <person name="Kent R."/>
            <person name="Lemieux S."/>
            <person name="Malavazi I."/>
            <person name="Orvis J."/>
            <person name="Roemer T."/>
            <person name="Ronning C.M."/>
            <person name="Sundaram J.P."/>
            <person name="Sutton G."/>
            <person name="Turner G."/>
            <person name="Venter J.C."/>
            <person name="White O.R."/>
            <person name="Whitty B.R."/>
            <person name="Youngman P."/>
            <person name="Wolfe K.H."/>
            <person name="Goldman G.H."/>
            <person name="Wortman J.R."/>
            <person name="Jiang B."/>
            <person name="Denning D.W."/>
            <person name="Nierman W.C."/>
        </authorList>
    </citation>
    <scope>NUCLEOTIDE SEQUENCE [LARGE SCALE GENOMIC DNA]</scope>
    <source>
        <strain evidence="4">ATCC 1007 / CBS 513.65 / DSM 816 / NCTC 3887 / NRRL 1</strain>
    </source>
</reference>
<dbReference type="GO" id="GO:0006229">
    <property type="term" value="P:dUTP biosynthetic process"/>
    <property type="evidence" value="ECO:0007669"/>
    <property type="project" value="InterPro"/>
</dbReference>
<dbReference type="InterPro" id="IPR033704">
    <property type="entry name" value="dUTPase_trimeric"/>
</dbReference>
<dbReference type="InterPro" id="IPR036157">
    <property type="entry name" value="dUTPase-like_sf"/>
</dbReference>
<evidence type="ECO:0000313" key="4">
    <source>
        <dbReference type="Proteomes" id="UP000006701"/>
    </source>
</evidence>
<dbReference type="GeneID" id="4701285"/>
<evidence type="ECO:0000313" key="3">
    <source>
        <dbReference type="EMBL" id="EAW07670.1"/>
    </source>
</evidence>
<dbReference type="KEGG" id="act:ACLA_023850"/>
<dbReference type="PANTHER" id="PTHR42680">
    <property type="entry name" value="DCTP DEAMINASE"/>
    <property type="match status" value="1"/>
</dbReference>
<dbReference type="GO" id="GO:0008829">
    <property type="term" value="F:dCTP deaminase activity"/>
    <property type="evidence" value="ECO:0007669"/>
    <property type="project" value="InterPro"/>
</dbReference>
<name>A1CPU9_ASPCL</name>
<dbReference type="EMBL" id="DS027059">
    <property type="protein sequence ID" value="EAW07670.1"/>
    <property type="molecule type" value="Genomic_DNA"/>
</dbReference>
<dbReference type="OrthoDB" id="2874071at2759"/>
<dbReference type="RefSeq" id="XP_001269096.1">
    <property type="nucleotide sequence ID" value="XM_001269095.1"/>
</dbReference>
<dbReference type="CDD" id="cd07557">
    <property type="entry name" value="trimeric_dUTPase"/>
    <property type="match status" value="1"/>
</dbReference>